<feature type="compositionally biased region" description="Low complexity" evidence="2">
    <location>
        <begin position="259"/>
        <end position="271"/>
    </location>
</feature>
<keyword evidence="1" id="KW-0175">Coiled coil</keyword>
<dbReference type="PANTHER" id="PTHR42264:SF6">
    <property type="entry name" value="TRANSMEMBRANE PROTEIN"/>
    <property type="match status" value="1"/>
</dbReference>
<feature type="region of interest" description="Disordered" evidence="2">
    <location>
        <begin position="736"/>
        <end position="756"/>
    </location>
</feature>
<dbReference type="AlphaFoldDB" id="A0AA85IWA3"/>
<dbReference type="Proteomes" id="UP000050795">
    <property type="component" value="Unassembled WGS sequence"/>
</dbReference>
<feature type="compositionally biased region" description="Low complexity" evidence="2">
    <location>
        <begin position="219"/>
        <end position="229"/>
    </location>
</feature>
<dbReference type="PANTHER" id="PTHR42264">
    <property type="entry name" value="EPHRIN_REC_LIKE DOMAIN-CONTAINING PROTEIN"/>
    <property type="match status" value="1"/>
</dbReference>
<name>A0AA85IWA3_TRIRE</name>
<reference evidence="3" key="1">
    <citation type="submission" date="2022-06" db="EMBL/GenBank/DDBJ databases">
        <authorList>
            <person name="Berger JAMES D."/>
            <person name="Berger JAMES D."/>
        </authorList>
    </citation>
    <scope>NUCLEOTIDE SEQUENCE [LARGE SCALE GENOMIC DNA]</scope>
</reference>
<feature type="compositionally biased region" description="Low complexity" evidence="2">
    <location>
        <begin position="908"/>
        <end position="920"/>
    </location>
</feature>
<accession>A0AA85IWA3</accession>
<sequence length="1142" mass="124908">MGDLVKFVRQQFFDNNWTKSVDSNSLSEEKLECIDTSFAHMDVKSKLCLLLAFSNMKPSPVEKINKHIESIFLQALDEENNLVKAVATILHSKQTLNYLNFDISPTNEAFGKNIDKLLKSANSWSIVETPLLAEYLGSNVLDTFLSVKKSDSSEKEPNECGFRRRGKLESEHLKETYLEKLKDECQRRRVHVPIPGRSFARQDETEESITSEEVNNSGNSTNVSQSDSTSSKRKSTFPRISDRNSARLESKRSPVWSRNNLNKVGNNGENKPMSISDRINNRSSAMSAVRKPSGIKLLEFDELPAFGPKAKQLRKEKEREERLKLKQEKEERAREMKAAREASKLARQSERQALLEARKQNMFNPSLWSVNNHDEFSENIRTGGIQGVGGVGSGVGGSGDGMLPVVCRTSEFMNFNSSSISENRQSFTVLSKNFVANSQQSISNRVQYPGNFVNYTSMMNLPNRLISPKMNTDSKPVIHHPLLSASANTNSGNYVEYADDEDEEDDDDDDDDDDYDMMQNPESGTSCSIGFTNNFSFKQSFGVNMSGLQPATVSASSSARTFQCSVPAVSQAGVYTLSSNQSESTDKLPVSSLQQQAQPVQYLPFSNPSVSKSPSSTVSIAPAPVNHIRLIRPNVSQSTTTTGGVIKVVNAPSSDTPVRIICLMDQNTSKPTQNVIMQSGNPSNTDKLNESITHGSHENLALSSESPTYPVPTSGTQMLSPQRLVSIPSESSPVKIINSPVQPIRPRSDTTTGSLVCIAPRPPRIIQLSSANNSMFENTVTTQPILSSPGANRMYLSTSAYPAQQQQPQQQAASVGVIRPSNSTIVLDGRPIVFASPATRLTSPPAAPALRPQPVQRISVVASRPTVQSPTNQTYIQILPRPTVTTTQARPTNVAVLKPLNQSKIPMDSTDSTSSSASSAQITPTRQVIVSNAYNSINSGNNNLSSNINSNSNNNNVSNPCTIAPASIITSLSNYNSNQLTSGVIISQGGDVVQSSQPPSTPIVTGNIVVSSNTSSSNSSTSTNLSSVKIQDDLCLTESQLSVVQSLFQDANRVTRPEKAMIISFIAGSRDNPRPETGQITRIRLSEYRERVLNQTTGQLMDLAVDTYLTMDYSTGKYEKVKCYRTDTPENLVNLPLQSNVQ</sequence>
<feature type="coiled-coil region" evidence="1">
    <location>
        <begin position="310"/>
        <end position="346"/>
    </location>
</feature>
<organism evidence="3 4">
    <name type="scientific">Trichobilharzia regenti</name>
    <name type="common">Nasal bird schistosome</name>
    <dbReference type="NCBI Taxonomy" id="157069"/>
    <lineage>
        <taxon>Eukaryota</taxon>
        <taxon>Metazoa</taxon>
        <taxon>Spiralia</taxon>
        <taxon>Lophotrochozoa</taxon>
        <taxon>Platyhelminthes</taxon>
        <taxon>Trematoda</taxon>
        <taxon>Digenea</taxon>
        <taxon>Strigeidida</taxon>
        <taxon>Schistosomatoidea</taxon>
        <taxon>Schistosomatidae</taxon>
        <taxon>Trichobilharzia</taxon>
    </lineage>
</organism>
<feature type="compositionally biased region" description="Acidic residues" evidence="2">
    <location>
        <begin position="498"/>
        <end position="516"/>
    </location>
</feature>
<evidence type="ECO:0008006" key="5">
    <source>
        <dbReference type="Google" id="ProtNLM"/>
    </source>
</evidence>
<evidence type="ECO:0000313" key="3">
    <source>
        <dbReference type="Proteomes" id="UP000050795"/>
    </source>
</evidence>
<evidence type="ECO:0000256" key="1">
    <source>
        <dbReference type="SAM" id="Coils"/>
    </source>
</evidence>
<protein>
    <recommendedName>
        <fullName evidence="5">HDAg domain-containing protein</fullName>
    </recommendedName>
</protein>
<dbReference type="WBParaSite" id="TREG1_107290.1">
    <property type="protein sequence ID" value="TREG1_107290.1"/>
    <property type="gene ID" value="TREG1_107290"/>
</dbReference>
<reference evidence="4" key="2">
    <citation type="submission" date="2023-11" db="UniProtKB">
        <authorList>
            <consortium name="WormBaseParasite"/>
        </authorList>
    </citation>
    <scope>IDENTIFICATION</scope>
</reference>
<keyword evidence="3" id="KW-1185">Reference proteome</keyword>
<evidence type="ECO:0000313" key="4">
    <source>
        <dbReference type="WBParaSite" id="TREG1_107290.1"/>
    </source>
</evidence>
<evidence type="ECO:0000256" key="2">
    <source>
        <dbReference type="SAM" id="MobiDB-lite"/>
    </source>
</evidence>
<feature type="region of interest" description="Disordered" evidence="2">
    <location>
        <begin position="893"/>
        <end position="924"/>
    </location>
</feature>
<feature type="region of interest" description="Disordered" evidence="2">
    <location>
        <begin position="196"/>
        <end position="283"/>
    </location>
</feature>
<proteinExistence type="predicted"/>
<feature type="compositionally biased region" description="Basic and acidic residues" evidence="2">
    <location>
        <begin position="240"/>
        <end position="252"/>
    </location>
</feature>
<feature type="region of interest" description="Disordered" evidence="2">
    <location>
        <begin position="498"/>
        <end position="526"/>
    </location>
</feature>